<dbReference type="GO" id="GO:0004467">
    <property type="term" value="F:long-chain fatty acid-CoA ligase activity"/>
    <property type="evidence" value="ECO:0007669"/>
    <property type="project" value="TreeGrafter"/>
</dbReference>
<dbReference type="GO" id="GO:0016020">
    <property type="term" value="C:membrane"/>
    <property type="evidence" value="ECO:0007669"/>
    <property type="project" value="TreeGrafter"/>
</dbReference>
<dbReference type="Pfam" id="PF00501">
    <property type="entry name" value="AMP-binding"/>
    <property type="match status" value="1"/>
</dbReference>
<dbReference type="SUPFAM" id="SSF56801">
    <property type="entry name" value="Acetyl-CoA synthetase-like"/>
    <property type="match status" value="1"/>
</dbReference>
<evidence type="ECO:0000313" key="5">
    <source>
        <dbReference type="Proteomes" id="UP000233766"/>
    </source>
</evidence>
<feature type="domain" description="AMP-dependent synthetase/ligase" evidence="3">
    <location>
        <begin position="12"/>
        <end position="411"/>
    </location>
</feature>
<dbReference type="CDD" id="cd05907">
    <property type="entry name" value="VL_LC_FACS_like"/>
    <property type="match status" value="1"/>
</dbReference>
<dbReference type="AlphaFoldDB" id="A0A2N3VK92"/>
<dbReference type="PANTHER" id="PTHR43272">
    <property type="entry name" value="LONG-CHAIN-FATTY-ACID--COA LIGASE"/>
    <property type="match status" value="1"/>
</dbReference>
<evidence type="ECO:0000313" key="4">
    <source>
        <dbReference type="EMBL" id="PKV82036.1"/>
    </source>
</evidence>
<organism evidence="4 5">
    <name type="scientific">Nocardia fluminea</name>
    <dbReference type="NCBI Taxonomy" id="134984"/>
    <lineage>
        <taxon>Bacteria</taxon>
        <taxon>Bacillati</taxon>
        <taxon>Actinomycetota</taxon>
        <taxon>Actinomycetes</taxon>
        <taxon>Mycobacteriales</taxon>
        <taxon>Nocardiaceae</taxon>
        <taxon>Nocardia</taxon>
    </lineage>
</organism>
<proteinExistence type="predicted"/>
<dbReference type="Gene3D" id="3.40.50.12780">
    <property type="entry name" value="N-terminal domain of ligase-like"/>
    <property type="match status" value="1"/>
</dbReference>
<dbReference type="InterPro" id="IPR020845">
    <property type="entry name" value="AMP-binding_CS"/>
</dbReference>
<dbReference type="PANTHER" id="PTHR43272:SF33">
    <property type="entry name" value="AMP-BINDING DOMAIN-CONTAINING PROTEIN-RELATED"/>
    <property type="match status" value="1"/>
</dbReference>
<dbReference type="PROSITE" id="PS00455">
    <property type="entry name" value="AMP_BINDING"/>
    <property type="match status" value="1"/>
</dbReference>
<reference evidence="4 5" key="1">
    <citation type="submission" date="2017-12" db="EMBL/GenBank/DDBJ databases">
        <title>Sequencing the genomes of 1000 Actinobacteria strains.</title>
        <authorList>
            <person name="Klenk H.-P."/>
        </authorList>
    </citation>
    <scope>NUCLEOTIDE SEQUENCE [LARGE SCALE GENOMIC DNA]</scope>
    <source>
        <strain evidence="4 5">DSM 44489</strain>
    </source>
</reference>
<dbReference type="RefSeq" id="WP_101467660.1">
    <property type="nucleotide sequence ID" value="NZ_PJMW01000002.1"/>
</dbReference>
<evidence type="ECO:0000256" key="2">
    <source>
        <dbReference type="ARBA" id="ARBA00022840"/>
    </source>
</evidence>
<keyword evidence="1" id="KW-0547">Nucleotide-binding</keyword>
<dbReference type="EMBL" id="PJMW01000002">
    <property type="protein sequence ID" value="PKV82036.1"/>
    <property type="molecule type" value="Genomic_DNA"/>
</dbReference>
<accession>A0A2N3VK92</accession>
<gene>
    <name evidence="4" type="ORF">ATK86_6520</name>
</gene>
<keyword evidence="5" id="KW-1185">Reference proteome</keyword>
<comment type="caution">
    <text evidence="4">The sequence shown here is derived from an EMBL/GenBank/DDBJ whole genome shotgun (WGS) entry which is preliminary data.</text>
</comment>
<dbReference type="InterPro" id="IPR000873">
    <property type="entry name" value="AMP-dep_synth/lig_dom"/>
</dbReference>
<dbReference type="GO" id="GO:0005524">
    <property type="term" value="F:ATP binding"/>
    <property type="evidence" value="ECO:0007669"/>
    <property type="project" value="UniProtKB-KW"/>
</dbReference>
<dbReference type="Pfam" id="PF23562">
    <property type="entry name" value="AMP-binding_C_3"/>
    <property type="match status" value="1"/>
</dbReference>
<dbReference type="OrthoDB" id="9803968at2"/>
<sequence>MTKPTTTCEAFQITAKVDPSAIALRTVGGAQSVTWQKFADTVRALAGGLSGLGVGHQDTVALMLTNRPEFNIIDVATFHLGAIPFSLYNTSSVDQIAFVLANAGSRVVVCERQFLDKIRAAGGPVEHIVVVDEAPEGTISLEALEQSAKPDFDFDAAWKSVQPSDILTIIYTSGTTGNPKGVQLTHAAMLAQMEILSGVIDFRRGDRQTSYLPSAHVGDRFSAHYAMVVYGVQVTSVSDLRAIAQALPDVQPTIWAGVPRVWEKIQIALEIAFEEADGVKGKLLNRALDLAKQKVRAQARGADLGVLDNIQYKVLDKIVLSKIREKIGLQHLRWAFSGGAPIPAETVEFFLALGICICEGWGMSEVGGGVALNPPGKPKAGSVGPVLPGSEIKIAEDGELLVLSPSVMLGYRGDPAGTAEAIDSDGWLHTGDVGRIDEDGYVYITDRKKDLIITAAAKNVAPATIESAVKVSCSLIGQVVPIGDSRKYISALVVLDADAAAAFASKHDLDPSPEVLVGHGGLVETVTKGIVEANSKLNGVEQIKRFRIVGSFWEPGSDEVTPSMKVRRRAVMVKYAAEIESMYADQSSDVHEVGVR</sequence>
<dbReference type="Proteomes" id="UP000233766">
    <property type="component" value="Unassembled WGS sequence"/>
</dbReference>
<name>A0A2N3VK92_9NOCA</name>
<protein>
    <submittedName>
        <fullName evidence="4">Long-subunit acyl-CoA synthetase (AMP-forming)</fullName>
    </submittedName>
</protein>
<evidence type="ECO:0000256" key="1">
    <source>
        <dbReference type="ARBA" id="ARBA00022741"/>
    </source>
</evidence>
<dbReference type="InterPro" id="IPR042099">
    <property type="entry name" value="ANL_N_sf"/>
</dbReference>
<keyword evidence="2" id="KW-0067">ATP-binding</keyword>
<evidence type="ECO:0000259" key="3">
    <source>
        <dbReference type="Pfam" id="PF00501"/>
    </source>
</evidence>